<dbReference type="WBParaSite" id="jg575">
    <property type="protein sequence ID" value="jg575"/>
    <property type="gene ID" value="jg575"/>
</dbReference>
<feature type="region of interest" description="Disordered" evidence="1">
    <location>
        <begin position="237"/>
        <end position="271"/>
    </location>
</feature>
<evidence type="ECO:0000313" key="3">
    <source>
        <dbReference type="WBParaSite" id="jg575"/>
    </source>
</evidence>
<feature type="compositionally biased region" description="Polar residues" evidence="1">
    <location>
        <begin position="237"/>
        <end position="270"/>
    </location>
</feature>
<organism evidence="2 3">
    <name type="scientific">Ditylenchus dipsaci</name>
    <dbReference type="NCBI Taxonomy" id="166011"/>
    <lineage>
        <taxon>Eukaryota</taxon>
        <taxon>Metazoa</taxon>
        <taxon>Ecdysozoa</taxon>
        <taxon>Nematoda</taxon>
        <taxon>Chromadorea</taxon>
        <taxon>Rhabditida</taxon>
        <taxon>Tylenchina</taxon>
        <taxon>Tylenchomorpha</taxon>
        <taxon>Sphaerularioidea</taxon>
        <taxon>Anguinidae</taxon>
        <taxon>Anguininae</taxon>
        <taxon>Ditylenchus</taxon>
    </lineage>
</organism>
<keyword evidence="2" id="KW-1185">Reference proteome</keyword>
<dbReference type="InterPro" id="IPR036034">
    <property type="entry name" value="PDZ_sf"/>
</dbReference>
<dbReference type="Proteomes" id="UP000887574">
    <property type="component" value="Unplaced"/>
</dbReference>
<dbReference type="SUPFAM" id="SSF50156">
    <property type="entry name" value="PDZ domain-like"/>
    <property type="match status" value="1"/>
</dbReference>
<dbReference type="Gene3D" id="2.30.42.10">
    <property type="match status" value="1"/>
</dbReference>
<feature type="compositionally biased region" description="Polar residues" evidence="1">
    <location>
        <begin position="143"/>
        <end position="175"/>
    </location>
</feature>
<name>A0A915EFB3_9BILA</name>
<reference evidence="3" key="1">
    <citation type="submission" date="2022-11" db="UniProtKB">
        <authorList>
            <consortium name="WormBaseParasite"/>
        </authorList>
    </citation>
    <scope>IDENTIFICATION</scope>
</reference>
<proteinExistence type="predicted"/>
<feature type="region of interest" description="Disordered" evidence="1">
    <location>
        <begin position="138"/>
        <end position="179"/>
    </location>
</feature>
<sequence>MVYEIINVRLSRSNPSVQWGFKLQQVNKNQLIVVNVEPESLADKAGIKKSDQVQEFFDDALANGIPWAEIAQRLQTANVINMRLKRYVTEPLNLPWALSEGKDSQVIVDHWDKDGRVIGHSDQNTKGYVQSFKTEHLDDQPIGHTTNFNSSSYLSTQVPTPDLPSSKSLQGQKNSTWDRDEGNVQKYFQSMKSSSGVNNHITRFQQSQVVSGSQNTYGGENHVLRQGSLPELPAAHQTMTNTQSRTHPQTHQYNTGYNSSSRITQNQQHLNHSRDVIRSSYQSNPTTNPNPNQSSVSQNIFSYENNNQGYTQSIQSENLLQVDFSRPPLIDTSQWYGNSQFYSSPQPKNHYNQRVAESGPRYGRNTAAGRITNLNNNGQRSQSAAPTVASPRVYYQRNSPRTYRELSPEATVQHLQYKLSPLKMYPEYSHQAADSILVVEDRFPHPNVDIKNRSMNHAQQMKL</sequence>
<evidence type="ECO:0000313" key="2">
    <source>
        <dbReference type="Proteomes" id="UP000887574"/>
    </source>
</evidence>
<evidence type="ECO:0000256" key="1">
    <source>
        <dbReference type="SAM" id="MobiDB-lite"/>
    </source>
</evidence>
<dbReference type="AlphaFoldDB" id="A0A915EFB3"/>
<protein>
    <submittedName>
        <fullName evidence="3">PDZ domain-containing protein</fullName>
    </submittedName>
</protein>
<accession>A0A915EFB3</accession>